<gene>
    <name evidence="1" type="ORF">EJB05_01527</name>
</gene>
<name>A0A5J9WQG5_9POAL</name>
<dbReference type="Proteomes" id="UP000324897">
    <property type="component" value="Chromosome 6"/>
</dbReference>
<feature type="non-terminal residue" evidence="1">
    <location>
        <position position="1"/>
    </location>
</feature>
<dbReference type="Gramene" id="TVU50167">
    <property type="protein sequence ID" value="TVU50167"/>
    <property type="gene ID" value="EJB05_01527"/>
</dbReference>
<reference evidence="1 2" key="1">
    <citation type="journal article" date="2019" name="Sci. Rep.">
        <title>A high-quality genome of Eragrostis curvula grass provides insights into Poaceae evolution and supports new strategies to enhance forage quality.</title>
        <authorList>
            <person name="Carballo J."/>
            <person name="Santos B.A.C.M."/>
            <person name="Zappacosta D."/>
            <person name="Garbus I."/>
            <person name="Selva J.P."/>
            <person name="Gallo C.A."/>
            <person name="Diaz A."/>
            <person name="Albertini E."/>
            <person name="Caccamo M."/>
            <person name="Echenique V."/>
        </authorList>
    </citation>
    <scope>NUCLEOTIDE SEQUENCE [LARGE SCALE GENOMIC DNA]</scope>
    <source>
        <strain evidence="2">cv. Victoria</strain>
        <tissue evidence="1">Leaf</tissue>
    </source>
</reference>
<evidence type="ECO:0000313" key="1">
    <source>
        <dbReference type="EMBL" id="TVU50167.1"/>
    </source>
</evidence>
<sequence length="64" mass="7202">MARARSKDDKWCGAVLEKRPSTILEMVEDMLGRGNGIPNITEGILQDRHLLAVIIDRKVALHHI</sequence>
<proteinExistence type="predicted"/>
<comment type="caution">
    <text evidence="1">The sequence shown here is derived from an EMBL/GenBank/DDBJ whole genome shotgun (WGS) entry which is preliminary data.</text>
</comment>
<organism evidence="1 2">
    <name type="scientific">Eragrostis curvula</name>
    <name type="common">weeping love grass</name>
    <dbReference type="NCBI Taxonomy" id="38414"/>
    <lineage>
        <taxon>Eukaryota</taxon>
        <taxon>Viridiplantae</taxon>
        <taxon>Streptophyta</taxon>
        <taxon>Embryophyta</taxon>
        <taxon>Tracheophyta</taxon>
        <taxon>Spermatophyta</taxon>
        <taxon>Magnoliopsida</taxon>
        <taxon>Liliopsida</taxon>
        <taxon>Poales</taxon>
        <taxon>Poaceae</taxon>
        <taxon>PACMAD clade</taxon>
        <taxon>Chloridoideae</taxon>
        <taxon>Eragrostideae</taxon>
        <taxon>Eragrostidinae</taxon>
        <taxon>Eragrostis</taxon>
    </lineage>
</organism>
<dbReference type="EMBL" id="RWGY01000002">
    <property type="protein sequence ID" value="TVU50167.1"/>
    <property type="molecule type" value="Genomic_DNA"/>
</dbReference>
<accession>A0A5J9WQG5</accession>
<evidence type="ECO:0000313" key="2">
    <source>
        <dbReference type="Proteomes" id="UP000324897"/>
    </source>
</evidence>
<protein>
    <submittedName>
        <fullName evidence="1">Uncharacterized protein</fullName>
    </submittedName>
</protein>
<dbReference type="AlphaFoldDB" id="A0A5J9WQG5"/>
<keyword evidence="2" id="KW-1185">Reference proteome</keyword>